<dbReference type="PANTHER" id="PTHR33112">
    <property type="entry name" value="DOMAIN PROTEIN, PUTATIVE-RELATED"/>
    <property type="match status" value="1"/>
</dbReference>
<reference evidence="2 3" key="1">
    <citation type="submission" date="2016-04" db="EMBL/GenBank/DDBJ databases">
        <title>A degradative enzymes factory behind the ericoid mycorrhizal symbiosis.</title>
        <authorList>
            <consortium name="DOE Joint Genome Institute"/>
            <person name="Martino E."/>
            <person name="Morin E."/>
            <person name="Grelet G."/>
            <person name="Kuo A."/>
            <person name="Kohler A."/>
            <person name="Daghino S."/>
            <person name="Barry K."/>
            <person name="Choi C."/>
            <person name="Cichocki N."/>
            <person name="Clum A."/>
            <person name="Copeland A."/>
            <person name="Hainaut M."/>
            <person name="Haridas S."/>
            <person name="Labutti K."/>
            <person name="Lindquist E."/>
            <person name="Lipzen A."/>
            <person name="Khouja H.-R."/>
            <person name="Murat C."/>
            <person name="Ohm R."/>
            <person name="Olson A."/>
            <person name="Spatafora J."/>
            <person name="Veneault-Fourrey C."/>
            <person name="Henrissat B."/>
            <person name="Grigoriev I."/>
            <person name="Martin F."/>
            <person name="Perotto S."/>
        </authorList>
    </citation>
    <scope>NUCLEOTIDE SEQUENCE [LARGE SCALE GENOMIC DNA]</scope>
    <source>
        <strain evidence="2 3">E</strain>
    </source>
</reference>
<evidence type="ECO:0000259" key="1">
    <source>
        <dbReference type="Pfam" id="PF06985"/>
    </source>
</evidence>
<dbReference type="RefSeq" id="XP_024734173.1">
    <property type="nucleotide sequence ID" value="XM_024883471.1"/>
</dbReference>
<protein>
    <submittedName>
        <fullName evidence="2">HET-domain-containing protein</fullName>
    </submittedName>
</protein>
<dbReference type="GeneID" id="36591548"/>
<accession>A0A2J6T2N2</accession>
<evidence type="ECO:0000313" key="2">
    <source>
        <dbReference type="EMBL" id="PMD57269.1"/>
    </source>
</evidence>
<dbReference type="PANTHER" id="PTHR33112:SF12">
    <property type="entry name" value="HETEROKARYON INCOMPATIBILITY DOMAIN-CONTAINING PROTEIN"/>
    <property type="match status" value="1"/>
</dbReference>
<evidence type="ECO:0000313" key="3">
    <source>
        <dbReference type="Proteomes" id="UP000235371"/>
    </source>
</evidence>
<dbReference type="OrthoDB" id="5428863at2759"/>
<dbReference type="EMBL" id="KZ613847">
    <property type="protein sequence ID" value="PMD57269.1"/>
    <property type="molecule type" value="Genomic_DNA"/>
</dbReference>
<gene>
    <name evidence="2" type="ORF">K444DRAFT_632389</name>
</gene>
<dbReference type="Pfam" id="PF06985">
    <property type="entry name" value="HET"/>
    <property type="match status" value="1"/>
</dbReference>
<name>A0A2J6T2N2_9HELO</name>
<dbReference type="STRING" id="1095630.A0A2J6T2N2"/>
<dbReference type="InParanoid" id="A0A2J6T2N2"/>
<dbReference type="InterPro" id="IPR010730">
    <property type="entry name" value="HET"/>
</dbReference>
<feature type="domain" description="Heterokaryon incompatibility" evidence="1">
    <location>
        <begin position="15"/>
        <end position="81"/>
    </location>
</feature>
<proteinExistence type="predicted"/>
<sequence>MVLKTRPRMFQGYHSSFGVPQVIEDAITVVQKLGRQFLWVDKYCIKQWDSDYKESQIQVMDKIYEGAAATTVAAPSKSRALVCQVSIVGTYYSNRLSRLDITCWCLRYHMLQSL</sequence>
<dbReference type="Proteomes" id="UP000235371">
    <property type="component" value="Unassembled WGS sequence"/>
</dbReference>
<keyword evidence="3" id="KW-1185">Reference proteome</keyword>
<organism evidence="2 3">
    <name type="scientific">Hyaloscypha bicolor E</name>
    <dbReference type="NCBI Taxonomy" id="1095630"/>
    <lineage>
        <taxon>Eukaryota</taxon>
        <taxon>Fungi</taxon>
        <taxon>Dikarya</taxon>
        <taxon>Ascomycota</taxon>
        <taxon>Pezizomycotina</taxon>
        <taxon>Leotiomycetes</taxon>
        <taxon>Helotiales</taxon>
        <taxon>Hyaloscyphaceae</taxon>
        <taxon>Hyaloscypha</taxon>
        <taxon>Hyaloscypha bicolor</taxon>
    </lineage>
</organism>
<dbReference type="AlphaFoldDB" id="A0A2J6T2N2"/>